<dbReference type="RefSeq" id="WP_343888572.1">
    <property type="nucleotide sequence ID" value="NZ_BAAAEH010000010.1"/>
</dbReference>
<dbReference type="SUPFAM" id="SSF74653">
    <property type="entry name" value="TolA/TonB C-terminal domain"/>
    <property type="match status" value="1"/>
</dbReference>
<dbReference type="PANTHER" id="PTHR33446">
    <property type="entry name" value="PROTEIN TONB-RELATED"/>
    <property type="match status" value="1"/>
</dbReference>
<keyword evidence="6" id="KW-0812">Transmembrane</keyword>
<dbReference type="NCBIfam" id="TIGR01352">
    <property type="entry name" value="tonB_Cterm"/>
    <property type="match status" value="1"/>
</dbReference>
<evidence type="ECO:0000256" key="8">
    <source>
        <dbReference type="ARBA" id="ARBA00022989"/>
    </source>
</evidence>
<evidence type="ECO:0000256" key="4">
    <source>
        <dbReference type="ARBA" id="ARBA00022475"/>
    </source>
</evidence>
<dbReference type="Gene3D" id="3.30.1150.10">
    <property type="match status" value="1"/>
</dbReference>
<keyword evidence="7" id="KW-0653">Protein transport</keyword>
<dbReference type="PROSITE" id="PS52015">
    <property type="entry name" value="TONB_CTD"/>
    <property type="match status" value="1"/>
</dbReference>
<evidence type="ECO:0000259" key="10">
    <source>
        <dbReference type="PROSITE" id="PS52015"/>
    </source>
</evidence>
<comment type="subcellular location">
    <subcellularLocation>
        <location evidence="1">Cell inner membrane</location>
        <topology evidence="1">Single-pass membrane protein</topology>
        <orientation evidence="1">Periplasmic side</orientation>
    </subcellularLocation>
</comment>
<evidence type="ECO:0000256" key="3">
    <source>
        <dbReference type="ARBA" id="ARBA00022448"/>
    </source>
</evidence>
<organism evidence="11 12">
    <name type="scientific">Sphingomonas oligophenolica</name>
    <dbReference type="NCBI Taxonomy" id="301154"/>
    <lineage>
        <taxon>Bacteria</taxon>
        <taxon>Pseudomonadati</taxon>
        <taxon>Pseudomonadota</taxon>
        <taxon>Alphaproteobacteria</taxon>
        <taxon>Sphingomonadales</taxon>
        <taxon>Sphingomonadaceae</taxon>
        <taxon>Sphingomonas</taxon>
    </lineage>
</organism>
<comment type="similarity">
    <text evidence="2">Belongs to the TonB family.</text>
</comment>
<evidence type="ECO:0000256" key="5">
    <source>
        <dbReference type="ARBA" id="ARBA00022519"/>
    </source>
</evidence>
<gene>
    <name evidence="11" type="ORF">ABC974_10555</name>
</gene>
<dbReference type="EMBL" id="JBDIME010000007">
    <property type="protein sequence ID" value="MEN2790067.1"/>
    <property type="molecule type" value="Genomic_DNA"/>
</dbReference>
<sequence length="218" mass="23716">MYADKYSRRMKLDPRSMALAVALNGTIVAGLVAFAAPHFVRTIDVVLEGRNIPLPPPPPPNPEPTPTIKHPVQATPVAKPVAPDPIVHSDTPIEVAINTGPSLPPTPTVGTGTVFEPVKAPPVIVGPEVDKRFAGVFQPEYPLGERRAEHEGRVTVRVLIGTDGRVKQVERISATSDEFFAATQRRALEKWRFKPGTRDGAPVEAWRTMSVSFVLKDE</sequence>
<keyword evidence="5" id="KW-0997">Cell inner membrane</keyword>
<keyword evidence="3" id="KW-0813">Transport</keyword>
<evidence type="ECO:0000256" key="9">
    <source>
        <dbReference type="ARBA" id="ARBA00023136"/>
    </source>
</evidence>
<dbReference type="Proteomes" id="UP001419910">
    <property type="component" value="Unassembled WGS sequence"/>
</dbReference>
<dbReference type="Pfam" id="PF03544">
    <property type="entry name" value="TonB_C"/>
    <property type="match status" value="1"/>
</dbReference>
<evidence type="ECO:0000313" key="12">
    <source>
        <dbReference type="Proteomes" id="UP001419910"/>
    </source>
</evidence>
<evidence type="ECO:0000256" key="2">
    <source>
        <dbReference type="ARBA" id="ARBA00006555"/>
    </source>
</evidence>
<feature type="domain" description="TonB C-terminal" evidence="10">
    <location>
        <begin position="126"/>
        <end position="218"/>
    </location>
</feature>
<keyword evidence="12" id="KW-1185">Reference proteome</keyword>
<evidence type="ECO:0000256" key="7">
    <source>
        <dbReference type="ARBA" id="ARBA00022927"/>
    </source>
</evidence>
<protein>
    <submittedName>
        <fullName evidence="11">TonB family protein</fullName>
    </submittedName>
</protein>
<evidence type="ECO:0000256" key="6">
    <source>
        <dbReference type="ARBA" id="ARBA00022692"/>
    </source>
</evidence>
<name>A0ABU9Y2R7_9SPHN</name>
<evidence type="ECO:0000313" key="11">
    <source>
        <dbReference type="EMBL" id="MEN2790067.1"/>
    </source>
</evidence>
<proteinExistence type="inferred from homology"/>
<dbReference type="InterPro" id="IPR051045">
    <property type="entry name" value="TonB-dependent_transducer"/>
</dbReference>
<keyword evidence="8" id="KW-1133">Transmembrane helix</keyword>
<reference evidence="11 12" key="1">
    <citation type="submission" date="2024-05" db="EMBL/GenBank/DDBJ databases">
        <authorList>
            <person name="Liu Q."/>
            <person name="Xin Y.-H."/>
        </authorList>
    </citation>
    <scope>NUCLEOTIDE SEQUENCE [LARGE SCALE GENOMIC DNA]</scope>
    <source>
        <strain evidence="11 12">CGMCC 1.10181</strain>
    </source>
</reference>
<keyword evidence="9" id="KW-0472">Membrane</keyword>
<comment type="caution">
    <text evidence="11">The sequence shown here is derived from an EMBL/GenBank/DDBJ whole genome shotgun (WGS) entry which is preliminary data.</text>
</comment>
<accession>A0ABU9Y2R7</accession>
<dbReference type="InterPro" id="IPR006260">
    <property type="entry name" value="TonB/TolA_C"/>
</dbReference>
<dbReference type="InterPro" id="IPR037682">
    <property type="entry name" value="TonB_C"/>
</dbReference>
<keyword evidence="4" id="KW-1003">Cell membrane</keyword>
<evidence type="ECO:0000256" key="1">
    <source>
        <dbReference type="ARBA" id="ARBA00004383"/>
    </source>
</evidence>